<dbReference type="EMBL" id="JANPWB010000004">
    <property type="protein sequence ID" value="KAJ1192290.1"/>
    <property type="molecule type" value="Genomic_DNA"/>
</dbReference>
<evidence type="ECO:0000256" key="1">
    <source>
        <dbReference type="SAM" id="MobiDB-lite"/>
    </source>
</evidence>
<protein>
    <submittedName>
        <fullName evidence="2">Uncharacterized protein</fullName>
    </submittedName>
</protein>
<evidence type="ECO:0000313" key="2">
    <source>
        <dbReference type="EMBL" id="KAJ1192290.1"/>
    </source>
</evidence>
<accession>A0AAV7UT80</accession>
<proteinExistence type="predicted"/>
<comment type="caution">
    <text evidence="2">The sequence shown here is derived from an EMBL/GenBank/DDBJ whole genome shotgun (WGS) entry which is preliminary data.</text>
</comment>
<name>A0AAV7UT80_PLEWA</name>
<sequence>MALGALGVQAMSPLLRTLYRTVAVTGGPAVRPSWCHAPYLIPHEGVVRVHAPSLMARFAEGWWSFSPAALTRLWMANADSYSEPDPLPSASHTKKLRRWETREGDVDVSVAPCSVPATKDNP</sequence>
<feature type="region of interest" description="Disordered" evidence="1">
    <location>
        <begin position="81"/>
        <end position="103"/>
    </location>
</feature>
<dbReference type="Proteomes" id="UP001066276">
    <property type="component" value="Chromosome 2_2"/>
</dbReference>
<dbReference type="AlphaFoldDB" id="A0AAV7UT80"/>
<gene>
    <name evidence="2" type="ORF">NDU88_001601</name>
</gene>
<keyword evidence="3" id="KW-1185">Reference proteome</keyword>
<reference evidence="2" key="1">
    <citation type="journal article" date="2022" name="bioRxiv">
        <title>Sequencing and chromosome-scale assembly of the giantPleurodeles waltlgenome.</title>
        <authorList>
            <person name="Brown T."/>
            <person name="Elewa A."/>
            <person name="Iarovenko S."/>
            <person name="Subramanian E."/>
            <person name="Araus A.J."/>
            <person name="Petzold A."/>
            <person name="Susuki M."/>
            <person name="Suzuki K.-i.T."/>
            <person name="Hayashi T."/>
            <person name="Toyoda A."/>
            <person name="Oliveira C."/>
            <person name="Osipova E."/>
            <person name="Leigh N.D."/>
            <person name="Simon A."/>
            <person name="Yun M.H."/>
        </authorList>
    </citation>
    <scope>NUCLEOTIDE SEQUENCE</scope>
    <source>
        <strain evidence="2">20211129_DDA</strain>
        <tissue evidence="2">Liver</tissue>
    </source>
</reference>
<organism evidence="2 3">
    <name type="scientific">Pleurodeles waltl</name>
    <name type="common">Iberian ribbed newt</name>
    <dbReference type="NCBI Taxonomy" id="8319"/>
    <lineage>
        <taxon>Eukaryota</taxon>
        <taxon>Metazoa</taxon>
        <taxon>Chordata</taxon>
        <taxon>Craniata</taxon>
        <taxon>Vertebrata</taxon>
        <taxon>Euteleostomi</taxon>
        <taxon>Amphibia</taxon>
        <taxon>Batrachia</taxon>
        <taxon>Caudata</taxon>
        <taxon>Salamandroidea</taxon>
        <taxon>Salamandridae</taxon>
        <taxon>Pleurodelinae</taxon>
        <taxon>Pleurodeles</taxon>
    </lineage>
</organism>
<evidence type="ECO:0000313" key="3">
    <source>
        <dbReference type="Proteomes" id="UP001066276"/>
    </source>
</evidence>